<sequence>MSGGTYEKIILAEAEAIRELQKAVANKSTIKNLKTPCVIKEVSSEELLSTVRYSAFVSGEWKELNLNLQDHQLQLLLWELMEKDRLYKKMYGGCSFLWLVS</sequence>
<evidence type="ECO:0000313" key="2">
    <source>
        <dbReference type="Proteomes" id="UP000430692"/>
    </source>
</evidence>
<dbReference type="AlphaFoldDB" id="A0A6I4VUW5"/>
<accession>A0A6I4VUW5</accession>
<protein>
    <submittedName>
        <fullName evidence="1">Uncharacterized protein</fullName>
    </submittedName>
</protein>
<reference evidence="1 2" key="1">
    <citation type="submission" date="2019-12" db="EMBL/GenBank/DDBJ databases">
        <title>Whole-genome analyses of novel actinobacteria.</title>
        <authorList>
            <person name="Sahin N."/>
            <person name="Saygin H."/>
        </authorList>
    </citation>
    <scope>NUCLEOTIDE SEQUENCE [LARGE SCALE GENOMIC DNA]</scope>
    <source>
        <strain evidence="1 2">KC615</strain>
    </source>
</reference>
<gene>
    <name evidence="1" type="ORF">GSM42_13880</name>
</gene>
<proteinExistence type="predicted"/>
<organism evidence="1 2">
    <name type="scientific">Shimazuella alba</name>
    <dbReference type="NCBI Taxonomy" id="2690964"/>
    <lineage>
        <taxon>Bacteria</taxon>
        <taxon>Bacillati</taxon>
        <taxon>Bacillota</taxon>
        <taxon>Bacilli</taxon>
        <taxon>Bacillales</taxon>
        <taxon>Thermoactinomycetaceae</taxon>
        <taxon>Shimazuella</taxon>
    </lineage>
</organism>
<evidence type="ECO:0000313" key="1">
    <source>
        <dbReference type="EMBL" id="MXQ54783.1"/>
    </source>
</evidence>
<dbReference type="Proteomes" id="UP000430692">
    <property type="component" value="Unassembled WGS sequence"/>
</dbReference>
<dbReference type="EMBL" id="WUUL01000009">
    <property type="protein sequence ID" value="MXQ54783.1"/>
    <property type="molecule type" value="Genomic_DNA"/>
</dbReference>
<comment type="caution">
    <text evidence="1">The sequence shown here is derived from an EMBL/GenBank/DDBJ whole genome shotgun (WGS) entry which is preliminary data.</text>
</comment>
<keyword evidence="2" id="KW-1185">Reference proteome</keyword>
<name>A0A6I4VUW5_9BACL</name>
<dbReference type="RefSeq" id="WP_160802132.1">
    <property type="nucleotide sequence ID" value="NZ_WUUL01000009.1"/>
</dbReference>